<keyword evidence="4" id="KW-1185">Reference proteome</keyword>
<dbReference type="GO" id="GO:0051536">
    <property type="term" value="F:iron-sulfur cluster binding"/>
    <property type="evidence" value="ECO:0007669"/>
    <property type="project" value="UniProtKB-KW"/>
</dbReference>
<feature type="domain" description="DUF362" evidence="2">
    <location>
        <begin position="71"/>
        <end position="269"/>
    </location>
</feature>
<evidence type="ECO:0000259" key="2">
    <source>
        <dbReference type="Pfam" id="PF04015"/>
    </source>
</evidence>
<gene>
    <name evidence="3" type="ORF">SAMN02745220_01996</name>
</gene>
<proteinExistence type="predicted"/>
<sequence>MKNRRQFLLEAMAWSAGLGLPVPLWDATSAFAIENTPKLVVVTGKSYDILVTKALETLGWPGAFIKNGDKVVIKPNIGWDRNVAQGANSHPIVVVQLAKLALDAGAGEVKIFDHTCNEKRRCYVNSGIQDGVAAIGDKRVRLLHIDQRKFVPVDIKNGKSLSQWEIYRDALEADVYINVPVAKHHGLSRLTLGLKNAMGVIGGRRGSLHFNLGQKLADLATVIRPTLTVVDATRLLMRNGPQGGNEDDVEIRDTVIASTDPVAADAYATTLFGLKPEEIDSTVAAHAMGLGEMDPAKMRIQEFQL</sequence>
<dbReference type="PROSITE" id="PS51318">
    <property type="entry name" value="TAT"/>
    <property type="match status" value="1"/>
</dbReference>
<evidence type="ECO:0000313" key="4">
    <source>
        <dbReference type="Proteomes" id="UP000184603"/>
    </source>
</evidence>
<dbReference type="InterPro" id="IPR006311">
    <property type="entry name" value="TAT_signal"/>
</dbReference>
<keyword evidence="1" id="KW-0408">Iron</keyword>
<reference evidence="3 4" key="1">
    <citation type="submission" date="2016-12" db="EMBL/GenBank/DDBJ databases">
        <authorList>
            <person name="Song W.-J."/>
            <person name="Kurnit D.M."/>
        </authorList>
    </citation>
    <scope>NUCLEOTIDE SEQUENCE [LARGE SCALE GENOMIC DNA]</scope>
    <source>
        <strain evidence="3 4">DSM 18488</strain>
    </source>
</reference>
<organism evidence="3 4">
    <name type="scientific">Desulfopila aestuarii DSM 18488</name>
    <dbReference type="NCBI Taxonomy" id="1121416"/>
    <lineage>
        <taxon>Bacteria</taxon>
        <taxon>Pseudomonadati</taxon>
        <taxon>Thermodesulfobacteriota</taxon>
        <taxon>Desulfobulbia</taxon>
        <taxon>Desulfobulbales</taxon>
        <taxon>Desulfocapsaceae</taxon>
        <taxon>Desulfopila</taxon>
    </lineage>
</organism>
<keyword evidence="1" id="KW-0411">Iron-sulfur</keyword>
<evidence type="ECO:0000256" key="1">
    <source>
        <dbReference type="ARBA" id="ARBA00023014"/>
    </source>
</evidence>
<dbReference type="EMBL" id="FRFE01000008">
    <property type="protein sequence ID" value="SHO47849.1"/>
    <property type="molecule type" value="Genomic_DNA"/>
</dbReference>
<name>A0A1M7Y628_9BACT</name>
<accession>A0A1M7Y628</accession>
<dbReference type="Proteomes" id="UP000184603">
    <property type="component" value="Unassembled WGS sequence"/>
</dbReference>
<dbReference type="InterPro" id="IPR007160">
    <property type="entry name" value="DUF362"/>
</dbReference>
<dbReference type="RefSeq" id="WP_073613302.1">
    <property type="nucleotide sequence ID" value="NZ_FRFE01000008.1"/>
</dbReference>
<dbReference type="AlphaFoldDB" id="A0A1M7Y628"/>
<dbReference type="STRING" id="1121416.SAMN02745220_01996"/>
<evidence type="ECO:0000313" key="3">
    <source>
        <dbReference type="EMBL" id="SHO47849.1"/>
    </source>
</evidence>
<protein>
    <submittedName>
        <fullName evidence="3">Uncharacterized conserved protein, DUF362 family</fullName>
    </submittedName>
</protein>
<dbReference type="Pfam" id="PF04015">
    <property type="entry name" value="DUF362"/>
    <property type="match status" value="1"/>
</dbReference>
<keyword evidence="1" id="KW-0479">Metal-binding</keyword>